<dbReference type="Gene3D" id="2.40.160.220">
    <property type="match status" value="1"/>
</dbReference>
<dbReference type="InterPro" id="IPR054457">
    <property type="entry name" value="PhiCb5_coat"/>
</dbReference>
<dbReference type="RefSeq" id="YP_010771497.1">
    <property type="nucleotide sequence ID" value="NC_074580.1"/>
</dbReference>
<evidence type="ECO:0000313" key="1">
    <source>
        <dbReference type="EMBL" id="DAD50694.1"/>
    </source>
</evidence>
<name>A0A8S5KY35_9VIRU</name>
<dbReference type="EMBL" id="BK013600">
    <property type="protein sequence ID" value="DAD50694.1"/>
    <property type="molecule type" value="Genomic_RNA"/>
</dbReference>
<protein>
    <submittedName>
        <fullName evidence="1">Coat protein</fullName>
    </submittedName>
</protein>
<keyword evidence="1" id="KW-0946">Virion</keyword>
<accession>A0A8S5KY35</accession>
<reference evidence="1" key="1">
    <citation type="submission" date="2020-09" db="EMBL/GenBank/DDBJ databases">
        <title>Leviviricetes taxonomy.</title>
        <authorList>
            <person name="Stockdale S.R."/>
            <person name="Callanan J."/>
            <person name="Adriaenssens E.M."/>
            <person name="Kuhn J.H."/>
            <person name="Rumnieks J."/>
            <person name="Shkoporov A."/>
            <person name="Draper L.A."/>
            <person name="Ross P."/>
            <person name="Hill C."/>
        </authorList>
    </citation>
    <scope>NUCLEOTIDE SEQUENCE</scope>
</reference>
<keyword evidence="2" id="KW-1185">Reference proteome</keyword>
<keyword evidence="1" id="KW-0167">Capsid protein</keyword>
<sequence length="121" mass="13405">MSFGATLTVSVNAVNKVLNRINQDNYGSEYFLRTAIDSFRAKIRHAKESPAADGTKLDRHNVELVHTIFGTSGAKDTVRTAYIVLRVPENDDLTTLGYFVAGFVDYLDSSTVQSDVLTWQS</sequence>
<dbReference type="Proteomes" id="UP000676541">
    <property type="component" value="Segment"/>
</dbReference>
<dbReference type="GO" id="GO:0019028">
    <property type="term" value="C:viral capsid"/>
    <property type="evidence" value="ECO:0007669"/>
    <property type="project" value="UniProtKB-KW"/>
</dbReference>
<gene>
    <name evidence="1" type="primary">SRR6960799_37_2</name>
</gene>
<dbReference type="GeneID" id="80401193"/>
<proteinExistence type="predicted"/>
<evidence type="ECO:0000313" key="2">
    <source>
        <dbReference type="Proteomes" id="UP000676541"/>
    </source>
</evidence>
<dbReference type="Pfam" id="PF22387">
    <property type="entry name" value="PhiCb5_coat"/>
    <property type="match status" value="1"/>
</dbReference>
<dbReference type="KEGG" id="vg:80401193"/>
<organism evidence="1 2">
    <name type="scientific">ssRNA phage SRR6960799_37</name>
    <dbReference type="NCBI Taxonomy" id="2786595"/>
    <lineage>
        <taxon>Viruses</taxon>
        <taxon>Riboviria</taxon>
        <taxon>Orthornavirae</taxon>
        <taxon>Lenarviricota</taxon>
        <taxon>Leviviricetes</taxon>
        <taxon>Timlovirales</taxon>
        <taxon>Steitzviridae</taxon>
        <taxon>Gehrmavirus</taxon>
        <taxon>Gehrmavirus pelocola</taxon>
    </lineage>
</organism>